<dbReference type="Proteomes" id="UP000288805">
    <property type="component" value="Unassembled WGS sequence"/>
</dbReference>
<evidence type="ECO:0008006" key="3">
    <source>
        <dbReference type="Google" id="ProtNLM"/>
    </source>
</evidence>
<accession>A0A438I2T2</accession>
<proteinExistence type="predicted"/>
<comment type="caution">
    <text evidence="1">The sequence shown here is derived from an EMBL/GenBank/DDBJ whole genome shotgun (WGS) entry which is preliminary data.</text>
</comment>
<dbReference type="AlphaFoldDB" id="A0A438I2T2"/>
<evidence type="ECO:0000313" key="1">
    <source>
        <dbReference type="EMBL" id="RVW91011.1"/>
    </source>
</evidence>
<name>A0A438I2T2_VITVI</name>
<dbReference type="InterPro" id="IPR052343">
    <property type="entry name" value="Retrotransposon-Effector_Assoc"/>
</dbReference>
<organism evidence="1 2">
    <name type="scientific">Vitis vinifera</name>
    <name type="common">Grape</name>
    <dbReference type="NCBI Taxonomy" id="29760"/>
    <lineage>
        <taxon>Eukaryota</taxon>
        <taxon>Viridiplantae</taxon>
        <taxon>Streptophyta</taxon>
        <taxon>Embryophyta</taxon>
        <taxon>Tracheophyta</taxon>
        <taxon>Spermatophyta</taxon>
        <taxon>Magnoliopsida</taxon>
        <taxon>eudicotyledons</taxon>
        <taxon>Gunneridae</taxon>
        <taxon>Pentapetalae</taxon>
        <taxon>rosids</taxon>
        <taxon>Vitales</taxon>
        <taxon>Vitaceae</taxon>
        <taxon>Viteae</taxon>
        <taxon>Vitis</taxon>
    </lineage>
</organism>
<sequence>MSEGLVRTLGSRRFLDWGVMGAQGAAGGILICWDKMTLEVLEMEMGQFSISCRLRNIEMRLFGSSQECTGGDFNVTLYQKEMSNQGRLTGAMRRFAQVVDELELLDLPLQEGVSHGAGCRLSRPTSAHFPILLKGGGLRRGPSLFRFENMWLKVDRDVFGKLEVNKNSALQQVALWNGVESERSLIEGETELKRELLSEEPGWRADIEGLHLQSLNRNEVKVLELPFTEKEIHSSLMEMNGDKAPSPDGFTVAFWQYFLIPKKGGAEDLGNFRPINLLRGLYKLLAKVLANRLKKVLLQLQGVALRRSLSPYLFVLGMEVLSVLIRRVVDGFISARKEHLTSLSWILAWFEAASGLRINLTKSEVISVGEVEDIDELEVELGCRVGSLRTVYLGLPLGANHKASSMRVVSFEGLEDFFRRGLSDMERRGSRFFLIRDAYKLLAAPSAITFPKKAFGWIRFQPKLLFLLGKARGRRS</sequence>
<dbReference type="EMBL" id="QGNW01000150">
    <property type="protein sequence ID" value="RVW91011.1"/>
    <property type="molecule type" value="Genomic_DNA"/>
</dbReference>
<protein>
    <recommendedName>
        <fullName evidence="3">Reverse transcriptase domain-containing protein</fullName>
    </recommendedName>
</protein>
<gene>
    <name evidence="1" type="ORF">CK203_044203</name>
</gene>
<dbReference type="SUPFAM" id="SSF56219">
    <property type="entry name" value="DNase I-like"/>
    <property type="match status" value="1"/>
</dbReference>
<evidence type="ECO:0000313" key="2">
    <source>
        <dbReference type="Proteomes" id="UP000288805"/>
    </source>
</evidence>
<reference evidence="1 2" key="1">
    <citation type="journal article" date="2018" name="PLoS Genet.">
        <title>Population sequencing reveals clonal diversity and ancestral inbreeding in the grapevine cultivar Chardonnay.</title>
        <authorList>
            <person name="Roach M.J."/>
            <person name="Johnson D.L."/>
            <person name="Bohlmann J."/>
            <person name="van Vuuren H.J."/>
            <person name="Jones S.J."/>
            <person name="Pretorius I.S."/>
            <person name="Schmidt S.A."/>
            <person name="Borneman A.R."/>
        </authorList>
    </citation>
    <scope>NUCLEOTIDE SEQUENCE [LARGE SCALE GENOMIC DNA]</scope>
    <source>
        <strain evidence="2">cv. Chardonnay</strain>
        <tissue evidence="1">Leaf</tissue>
    </source>
</reference>
<dbReference type="PANTHER" id="PTHR46890">
    <property type="entry name" value="NON-LTR RETROLELEMENT REVERSE TRANSCRIPTASE-LIKE PROTEIN-RELATED"/>
    <property type="match status" value="1"/>
</dbReference>
<dbReference type="InterPro" id="IPR036691">
    <property type="entry name" value="Endo/exonu/phosph_ase_sf"/>
</dbReference>
<dbReference type="PANTHER" id="PTHR46890:SF1">
    <property type="entry name" value="REVERSE TRANSCRIPTASE DOMAIN-CONTAINING PROTEIN"/>
    <property type="match status" value="1"/>
</dbReference>